<evidence type="ECO:0000313" key="3">
    <source>
        <dbReference type="WBParaSite" id="PDA_v2.g6041.t1"/>
    </source>
</evidence>
<evidence type="ECO:0000256" key="1">
    <source>
        <dbReference type="SAM" id="MobiDB-lite"/>
    </source>
</evidence>
<accession>A0A914QQL2</accession>
<proteinExistence type="predicted"/>
<organism evidence="2 3">
    <name type="scientific">Panagrolaimus davidi</name>
    <dbReference type="NCBI Taxonomy" id="227884"/>
    <lineage>
        <taxon>Eukaryota</taxon>
        <taxon>Metazoa</taxon>
        <taxon>Ecdysozoa</taxon>
        <taxon>Nematoda</taxon>
        <taxon>Chromadorea</taxon>
        <taxon>Rhabditida</taxon>
        <taxon>Tylenchina</taxon>
        <taxon>Panagrolaimomorpha</taxon>
        <taxon>Panagrolaimoidea</taxon>
        <taxon>Panagrolaimidae</taxon>
        <taxon>Panagrolaimus</taxon>
    </lineage>
</organism>
<evidence type="ECO:0000313" key="2">
    <source>
        <dbReference type="Proteomes" id="UP000887578"/>
    </source>
</evidence>
<reference evidence="3" key="1">
    <citation type="submission" date="2022-11" db="UniProtKB">
        <authorList>
            <consortium name="WormBaseParasite"/>
        </authorList>
    </citation>
    <scope>IDENTIFICATION</scope>
</reference>
<feature type="compositionally biased region" description="Low complexity" evidence="1">
    <location>
        <begin position="385"/>
        <end position="395"/>
    </location>
</feature>
<dbReference type="WBParaSite" id="PDA_v2.g6041.t1">
    <property type="protein sequence ID" value="PDA_v2.g6041.t1"/>
    <property type="gene ID" value="PDA_v2.g6041"/>
</dbReference>
<feature type="compositionally biased region" description="Polar residues" evidence="1">
    <location>
        <begin position="373"/>
        <end position="384"/>
    </location>
</feature>
<keyword evidence="2" id="KW-1185">Reference proteome</keyword>
<feature type="region of interest" description="Disordered" evidence="1">
    <location>
        <begin position="373"/>
        <end position="401"/>
    </location>
</feature>
<protein>
    <submittedName>
        <fullName evidence="3">Uncharacterized protein</fullName>
    </submittedName>
</protein>
<name>A0A914QQL2_9BILA</name>
<sequence length="683" mass="76676">MFIAEPCDKNAESIEISLSSSFIQHKNILCHFSSDESNNIFLVFPTVVACKSVYDILLNYQVEVKQETGGRSTVEKISDTFFIPLLKEAKSNPAFFKESVKDCVLNLLEDITAVAAEQPEDGVNNVKSEMNEAFDGELRTSSTESSSEPLLLDAIDFTYSDGDYEQEVAVKEEPEASVASSMNVDIIERLDTPENTQAVSRKRPSDTIMSPFGVKQCKTEVLLDEQRSAPPCHRKVIMNAKKNVKSTHFLILKTSKRKYELIVFISDAKTLCHRYFFQRLATGDRFKCIECQNRNHTALAKLKYSKETCEYFIELGIIKHVCTPTIFNNDLGLFIEPCTSYPSLFFRIPSVNKTKRVLTGKAARFSGISNTAESSQTPTLVNQLSTSTSSQPSTSGNVRNEPVVFPAAAPSSSKKKIMPNVAFSGPRRIFKSPDFSLQKKHLDFDVIKSGRSVANGTNNKIAKPLNFPILVDQLSRSASPSSSTSKNLKKSSLTSGRIIMSGKFKLFSDNDTVTDLKLLTFPFDDENAKCHIYKYSKTLQIFCCVKCFEEFNHIAVADMFINAYQGTYVLECNPTKHICKPIFYSTIDSSNFVMVSSGRLEPKIFNDKTWNENNRIIVGNFEFQRNLQGILNGHLIVFTSTDKNMCYKYSMKSSQNYICQQCRIPAKVIGEENGKKKKAYSKA</sequence>
<dbReference type="AlphaFoldDB" id="A0A914QQL2"/>
<dbReference type="Proteomes" id="UP000887578">
    <property type="component" value="Unplaced"/>
</dbReference>